<evidence type="ECO:0000313" key="2">
    <source>
        <dbReference type="Proteomes" id="UP001370490"/>
    </source>
</evidence>
<protein>
    <submittedName>
        <fullName evidence="1">Uncharacterized protein</fullName>
    </submittedName>
</protein>
<comment type="caution">
    <text evidence="1">The sequence shown here is derived from an EMBL/GenBank/DDBJ whole genome shotgun (WGS) entry which is preliminary data.</text>
</comment>
<accession>A0AAN8UMV6</accession>
<evidence type="ECO:0000313" key="1">
    <source>
        <dbReference type="EMBL" id="KAK6913282.1"/>
    </source>
</evidence>
<dbReference type="Proteomes" id="UP001370490">
    <property type="component" value="Unassembled WGS sequence"/>
</dbReference>
<dbReference type="AlphaFoldDB" id="A0AAN8UMV6"/>
<proteinExistence type="predicted"/>
<reference evidence="1 2" key="1">
    <citation type="submission" date="2023-12" db="EMBL/GenBank/DDBJ databases">
        <title>A high-quality genome assembly for Dillenia turbinata (Dilleniales).</title>
        <authorList>
            <person name="Chanderbali A."/>
        </authorList>
    </citation>
    <scope>NUCLEOTIDE SEQUENCE [LARGE SCALE GENOMIC DNA]</scope>
    <source>
        <strain evidence="1">LSX21</strain>
        <tissue evidence="1">Leaf</tissue>
    </source>
</reference>
<sequence length="77" mass="8233">MAINQMALLGVLFVGVLSMVFPVLGYYGGWINARATFYGGADASGTMGMLSLNITLYVGHVGMEIYTVKATGQTRQH</sequence>
<dbReference type="EMBL" id="JBAMMX010000027">
    <property type="protein sequence ID" value="KAK6913282.1"/>
    <property type="molecule type" value="Genomic_DNA"/>
</dbReference>
<gene>
    <name evidence="1" type="ORF">RJ641_022883</name>
</gene>
<organism evidence="1 2">
    <name type="scientific">Dillenia turbinata</name>
    <dbReference type="NCBI Taxonomy" id="194707"/>
    <lineage>
        <taxon>Eukaryota</taxon>
        <taxon>Viridiplantae</taxon>
        <taxon>Streptophyta</taxon>
        <taxon>Embryophyta</taxon>
        <taxon>Tracheophyta</taxon>
        <taxon>Spermatophyta</taxon>
        <taxon>Magnoliopsida</taxon>
        <taxon>eudicotyledons</taxon>
        <taxon>Gunneridae</taxon>
        <taxon>Pentapetalae</taxon>
        <taxon>Dilleniales</taxon>
        <taxon>Dilleniaceae</taxon>
        <taxon>Dillenia</taxon>
    </lineage>
</organism>
<name>A0AAN8UMV6_9MAGN</name>
<keyword evidence="2" id="KW-1185">Reference proteome</keyword>